<sequence>MEIQGTASCQGDGNSGQPLCQSDGNSGQPSSRGDGNSDQGRTSFYRSILILFMGIARLQLLCVREQTNFSLLILCLRLGLLRDMDPKNSRFFIHVP</sequence>
<gene>
    <name evidence="2" type="ORF">RRG08_052419</name>
</gene>
<name>A0AAE1E830_9GAST</name>
<dbReference type="EMBL" id="JAWDGP010000740">
    <property type="protein sequence ID" value="KAK3797819.1"/>
    <property type="molecule type" value="Genomic_DNA"/>
</dbReference>
<accession>A0AAE1E830</accession>
<feature type="region of interest" description="Disordered" evidence="1">
    <location>
        <begin position="1"/>
        <end position="39"/>
    </location>
</feature>
<protein>
    <submittedName>
        <fullName evidence="2">Uncharacterized protein</fullName>
    </submittedName>
</protein>
<comment type="caution">
    <text evidence="2">The sequence shown here is derived from an EMBL/GenBank/DDBJ whole genome shotgun (WGS) entry which is preliminary data.</text>
</comment>
<organism evidence="2 3">
    <name type="scientific">Elysia crispata</name>
    <name type="common">lettuce slug</name>
    <dbReference type="NCBI Taxonomy" id="231223"/>
    <lineage>
        <taxon>Eukaryota</taxon>
        <taxon>Metazoa</taxon>
        <taxon>Spiralia</taxon>
        <taxon>Lophotrochozoa</taxon>
        <taxon>Mollusca</taxon>
        <taxon>Gastropoda</taxon>
        <taxon>Heterobranchia</taxon>
        <taxon>Euthyneura</taxon>
        <taxon>Panpulmonata</taxon>
        <taxon>Sacoglossa</taxon>
        <taxon>Placobranchoidea</taxon>
        <taxon>Plakobranchidae</taxon>
        <taxon>Elysia</taxon>
    </lineage>
</organism>
<reference evidence="2" key="1">
    <citation type="journal article" date="2023" name="G3 (Bethesda)">
        <title>A reference genome for the long-term kleptoplast-retaining sea slug Elysia crispata morphotype clarki.</title>
        <authorList>
            <person name="Eastman K.E."/>
            <person name="Pendleton A.L."/>
            <person name="Shaikh M.A."/>
            <person name="Suttiyut T."/>
            <person name="Ogas R."/>
            <person name="Tomko P."/>
            <person name="Gavelis G."/>
            <person name="Widhalm J.R."/>
            <person name="Wisecaver J.H."/>
        </authorList>
    </citation>
    <scope>NUCLEOTIDE SEQUENCE</scope>
    <source>
        <strain evidence="2">ECLA1</strain>
    </source>
</reference>
<keyword evidence="3" id="KW-1185">Reference proteome</keyword>
<dbReference type="Proteomes" id="UP001283361">
    <property type="component" value="Unassembled WGS sequence"/>
</dbReference>
<dbReference type="AlphaFoldDB" id="A0AAE1E830"/>
<evidence type="ECO:0000313" key="3">
    <source>
        <dbReference type="Proteomes" id="UP001283361"/>
    </source>
</evidence>
<evidence type="ECO:0000313" key="2">
    <source>
        <dbReference type="EMBL" id="KAK3797819.1"/>
    </source>
</evidence>
<evidence type="ECO:0000256" key="1">
    <source>
        <dbReference type="SAM" id="MobiDB-lite"/>
    </source>
</evidence>
<proteinExistence type="predicted"/>